<reference evidence="2 3" key="1">
    <citation type="submission" date="2008-03" db="EMBL/GenBank/DDBJ databases">
        <title>The Genome Sequence of Verticillium dahliae VdLs.17.</title>
        <authorList>
            <consortium name="The Broad Institute Genome Sequencing Platform"/>
            <person name="Ma L.-J.J."/>
            <person name="Klosterman S.J."/>
            <person name="Subbarao K."/>
            <person name="Dobinson K."/>
            <person name="Veronese P."/>
            <person name="Kang S."/>
            <person name="Gold S.E."/>
            <person name="Young S."/>
            <person name="Jaffe D."/>
            <person name="Gnerre S."/>
            <person name="Berlin A."/>
            <person name="Heiman D."/>
            <person name="Hepburn T."/>
            <person name="Sykes S."/>
            <person name="Alvarado L."/>
            <person name="Kodira C.D."/>
            <person name="Lander E."/>
            <person name="Galagan J."/>
            <person name="Nusbaum C."/>
            <person name="Birren B."/>
        </authorList>
    </citation>
    <scope>NUCLEOTIDE SEQUENCE [LARGE SCALE GENOMIC DNA]</scope>
    <source>
        <strain evidence="3">VdLs.17 / ATCC MYA-4575 / FGSC 10137</strain>
    </source>
</reference>
<evidence type="ECO:0000313" key="3">
    <source>
        <dbReference type="Proteomes" id="UP000001611"/>
    </source>
</evidence>
<dbReference type="AlphaFoldDB" id="G2X5C2"/>
<proteinExistence type="predicted"/>
<accession>G2X5C2</accession>
<gene>
    <name evidence="2" type="ORF">VDAG_05427</name>
</gene>
<dbReference type="GeneID" id="20706890"/>
<organism evidence="2 3">
    <name type="scientific">Verticillium dahliae (strain VdLs.17 / ATCC MYA-4575 / FGSC 10137)</name>
    <name type="common">Verticillium wilt</name>
    <dbReference type="NCBI Taxonomy" id="498257"/>
    <lineage>
        <taxon>Eukaryota</taxon>
        <taxon>Fungi</taxon>
        <taxon>Dikarya</taxon>
        <taxon>Ascomycota</taxon>
        <taxon>Pezizomycotina</taxon>
        <taxon>Sordariomycetes</taxon>
        <taxon>Hypocreomycetidae</taxon>
        <taxon>Glomerellales</taxon>
        <taxon>Plectosphaerellaceae</taxon>
        <taxon>Verticillium</taxon>
    </lineage>
</organism>
<sequence>MIAAVTLRIALVEVTQKRNFCPGQLRTRSRREPNGRTSDSSLEKIKGYGKDSLGISRLHNLFEVHDSAVHQSGRAATFPFLKTPDTKITNSSENAGRAPEFFYAVAGLERQ</sequence>
<dbReference type="HOGENOM" id="CLU_2160341_0_0_1"/>
<dbReference type="Proteomes" id="UP000001611">
    <property type="component" value="Chromosome 2"/>
</dbReference>
<dbReference type="InParanoid" id="G2X5C2"/>
<dbReference type="EMBL" id="DS572704">
    <property type="protein sequence ID" value="EGY14263.1"/>
    <property type="molecule type" value="Genomic_DNA"/>
</dbReference>
<keyword evidence="3" id="KW-1185">Reference proteome</keyword>
<name>G2X5C2_VERDV</name>
<evidence type="ECO:0000313" key="2">
    <source>
        <dbReference type="EMBL" id="EGY14263.1"/>
    </source>
</evidence>
<dbReference type="KEGG" id="vda:VDAG_05427"/>
<feature type="region of interest" description="Disordered" evidence="1">
    <location>
        <begin position="23"/>
        <end position="44"/>
    </location>
</feature>
<dbReference type="RefSeq" id="XP_009650617.1">
    <property type="nucleotide sequence ID" value="XM_009652322.1"/>
</dbReference>
<protein>
    <submittedName>
        <fullName evidence="2">Uncharacterized protein</fullName>
    </submittedName>
</protein>
<evidence type="ECO:0000256" key="1">
    <source>
        <dbReference type="SAM" id="MobiDB-lite"/>
    </source>
</evidence>